<dbReference type="PANTHER" id="PTHR11800:SF2">
    <property type="entry name" value="DNA-DIRECTED RNA POLYMERASE II SUBUNIT RPB3"/>
    <property type="match status" value="1"/>
</dbReference>
<keyword evidence="1 4" id="KW-0240">DNA-directed RNA polymerase</keyword>
<comment type="similarity">
    <text evidence="3 4">Belongs to the archaeal Rpo3/eukaryotic RPB3 RNA polymerase subunit family.</text>
</comment>
<dbReference type="NCBIfam" id="NF001988">
    <property type="entry name" value="PRK00783.1"/>
    <property type="match status" value="1"/>
</dbReference>
<dbReference type="InterPro" id="IPR011263">
    <property type="entry name" value="DNA-dir_RNA_pol_RpoA/D/Rpb3"/>
</dbReference>
<dbReference type="Pfam" id="PF01000">
    <property type="entry name" value="RNA_pol_A_bac"/>
    <property type="match status" value="1"/>
</dbReference>
<accession>A0A2D6M0N4</accession>
<dbReference type="InterPro" id="IPR050518">
    <property type="entry name" value="Rpo3/RPB3_RNA_Pol_subunit"/>
</dbReference>
<comment type="caution">
    <text evidence="6">The sequence shown here is derived from an EMBL/GenBank/DDBJ whole genome shotgun (WGS) entry which is preliminary data.</text>
</comment>
<dbReference type="InterPro" id="IPR022842">
    <property type="entry name" value="RNAP_Rpo3/Rpb3/RPAC1"/>
</dbReference>
<dbReference type="GO" id="GO:0005737">
    <property type="term" value="C:cytoplasm"/>
    <property type="evidence" value="ECO:0007669"/>
    <property type="project" value="UniProtKB-SubCell"/>
</dbReference>
<dbReference type="SUPFAM" id="SSF56553">
    <property type="entry name" value="Insert subdomain of RNA polymerase alpha subunit"/>
    <property type="match status" value="1"/>
</dbReference>
<sequence length="195" mass="21946">MVSVKKVGEETGVVYLEVKDTNPSFVNSIRRTVMRDVPTLAVENVAIYENDSVMFDEFVSHRLGMLPIKSSAKGYKPGESLKLVLEKEGPCMVYSKDIKSTDPKVEVADKKIPIVKLGKGHTLKLEMTAVMMSGKEHTKWQPAVISYKQDDKDEKTFTFEIESTGSLTTKELLDKAVSVLQEKVKEFEKELKKVK</sequence>
<comment type="caution">
    <text evidence="4">Lacks conserved residue(s) required for the propagation of feature annotation.</text>
</comment>
<proteinExistence type="inferred from homology"/>
<dbReference type="GO" id="GO:0046983">
    <property type="term" value="F:protein dimerization activity"/>
    <property type="evidence" value="ECO:0007669"/>
    <property type="project" value="InterPro"/>
</dbReference>
<evidence type="ECO:0000313" key="7">
    <source>
        <dbReference type="Proteomes" id="UP000226592"/>
    </source>
</evidence>
<organism evidence="6 7">
    <name type="scientific">Candidatus Iainarchaeum sp</name>
    <dbReference type="NCBI Taxonomy" id="3101447"/>
    <lineage>
        <taxon>Archaea</taxon>
        <taxon>Candidatus Iainarchaeota</taxon>
        <taxon>Candidatus Iainarchaeia</taxon>
        <taxon>Candidatus Iainarchaeales</taxon>
        <taxon>Candidatus Iainarchaeaceae</taxon>
        <taxon>Candidatus Iainarchaeum</taxon>
    </lineage>
</organism>
<dbReference type="SMART" id="SM00662">
    <property type="entry name" value="RPOLD"/>
    <property type="match status" value="1"/>
</dbReference>
<dbReference type="SUPFAM" id="SSF55257">
    <property type="entry name" value="RBP11-like subunits of RNA polymerase"/>
    <property type="match status" value="1"/>
</dbReference>
<dbReference type="HAMAP" id="MF_00320">
    <property type="entry name" value="RNApol_arch_Rpo3"/>
    <property type="match status" value="1"/>
</dbReference>
<comment type="catalytic activity">
    <reaction evidence="4">
        <text>RNA(n) + a ribonucleoside 5'-triphosphate = RNA(n+1) + diphosphate</text>
        <dbReference type="Rhea" id="RHEA:21248"/>
        <dbReference type="Rhea" id="RHEA-COMP:14527"/>
        <dbReference type="Rhea" id="RHEA-COMP:17342"/>
        <dbReference type="ChEBI" id="CHEBI:33019"/>
        <dbReference type="ChEBI" id="CHEBI:61557"/>
        <dbReference type="ChEBI" id="CHEBI:140395"/>
        <dbReference type="EC" id="2.7.7.6"/>
    </reaction>
</comment>
<comment type="subcellular location">
    <subcellularLocation>
        <location evidence="4">Cytoplasm</location>
    </subcellularLocation>
</comment>
<evidence type="ECO:0000256" key="3">
    <source>
        <dbReference type="ARBA" id="ARBA00025804"/>
    </source>
</evidence>
<dbReference type="GO" id="GO:0000428">
    <property type="term" value="C:DNA-directed RNA polymerase complex"/>
    <property type="evidence" value="ECO:0007669"/>
    <property type="project" value="UniProtKB-KW"/>
</dbReference>
<keyword evidence="4" id="KW-0548">Nucleotidyltransferase</keyword>
<gene>
    <name evidence="4" type="primary">rpo3</name>
    <name evidence="4" type="synonym">rpoD</name>
    <name evidence="6" type="ORF">CL943_01540</name>
</gene>
<evidence type="ECO:0000256" key="2">
    <source>
        <dbReference type="ARBA" id="ARBA00023163"/>
    </source>
</evidence>
<reference evidence="7" key="1">
    <citation type="submission" date="2017-09" db="EMBL/GenBank/DDBJ databases">
        <title>The Reconstruction of 2,631 Draft Metagenome-Assembled Genomes from the Global Oceans.</title>
        <authorList>
            <person name="Tully B.J."/>
            <person name="Graham E.D."/>
            <person name="Heidelberg J.F."/>
        </authorList>
    </citation>
    <scope>NUCLEOTIDE SEQUENCE [LARGE SCALE GENOMIC DNA]</scope>
</reference>
<comment type="function">
    <text evidence="4">DNA-dependent RNA polymerase (RNAP) catalyzes the transcription of DNA into RNA using the four ribonucleoside triphosphates as substrates.</text>
</comment>
<dbReference type="InterPro" id="IPR036643">
    <property type="entry name" value="RNApol_insert_sf"/>
</dbReference>
<dbReference type="InterPro" id="IPR011262">
    <property type="entry name" value="DNA-dir_RNA_pol_insert"/>
</dbReference>
<dbReference type="Proteomes" id="UP000226592">
    <property type="component" value="Unassembled WGS sequence"/>
</dbReference>
<comment type="subunit">
    <text evidence="4">Part of the RNA polymerase complex.</text>
</comment>
<dbReference type="Gene3D" id="3.30.1360.10">
    <property type="entry name" value="RNA polymerase, RBP11-like subunit"/>
    <property type="match status" value="1"/>
</dbReference>
<dbReference type="InterPro" id="IPR001514">
    <property type="entry name" value="DNA-dir_RNA_pol_30-40kDasu_CS"/>
</dbReference>
<dbReference type="EMBL" id="NZBU01000005">
    <property type="protein sequence ID" value="MAG21975.1"/>
    <property type="molecule type" value="Genomic_DNA"/>
</dbReference>
<dbReference type="EC" id="2.7.7.6" evidence="4"/>
<evidence type="ECO:0000313" key="6">
    <source>
        <dbReference type="EMBL" id="MAG21975.1"/>
    </source>
</evidence>
<feature type="domain" description="DNA-directed RNA polymerase RpoA/D/Rpb3-type" evidence="5">
    <location>
        <begin position="13"/>
        <end position="190"/>
    </location>
</feature>
<evidence type="ECO:0000256" key="4">
    <source>
        <dbReference type="HAMAP-Rule" id="MF_00320"/>
    </source>
</evidence>
<dbReference type="InterPro" id="IPR036603">
    <property type="entry name" value="RBP11-like"/>
</dbReference>
<dbReference type="Gene3D" id="2.170.120.12">
    <property type="entry name" value="DNA-directed RNA polymerase, insert domain"/>
    <property type="match status" value="1"/>
</dbReference>
<dbReference type="GO" id="GO:0003899">
    <property type="term" value="F:DNA-directed RNA polymerase activity"/>
    <property type="evidence" value="ECO:0007669"/>
    <property type="project" value="UniProtKB-UniRule"/>
</dbReference>
<keyword evidence="2 4" id="KW-0804">Transcription</keyword>
<dbReference type="GO" id="GO:0006351">
    <property type="term" value="P:DNA-templated transcription"/>
    <property type="evidence" value="ECO:0007669"/>
    <property type="project" value="UniProtKB-UniRule"/>
</dbReference>
<dbReference type="AlphaFoldDB" id="A0A2D6M0N4"/>
<dbReference type="PANTHER" id="PTHR11800">
    <property type="entry name" value="DNA-DIRECTED RNA POLYMERASE"/>
    <property type="match status" value="1"/>
</dbReference>
<evidence type="ECO:0000256" key="1">
    <source>
        <dbReference type="ARBA" id="ARBA00022478"/>
    </source>
</evidence>
<keyword evidence="4" id="KW-0963">Cytoplasm</keyword>
<dbReference type="PROSITE" id="PS00446">
    <property type="entry name" value="RNA_POL_D_30KD"/>
    <property type="match status" value="1"/>
</dbReference>
<name>A0A2D6M0N4_9ARCH</name>
<dbReference type="Pfam" id="PF01193">
    <property type="entry name" value="RNA_pol_L"/>
    <property type="match status" value="1"/>
</dbReference>
<keyword evidence="4" id="KW-0808">Transferase</keyword>
<evidence type="ECO:0000259" key="5">
    <source>
        <dbReference type="SMART" id="SM00662"/>
    </source>
</evidence>
<dbReference type="GO" id="GO:0003677">
    <property type="term" value="F:DNA binding"/>
    <property type="evidence" value="ECO:0007669"/>
    <property type="project" value="UniProtKB-UniRule"/>
</dbReference>
<protein>
    <recommendedName>
        <fullName evidence="4">DNA-directed RNA polymerase subunit Rpo3</fullName>
        <ecNumber evidence="4">2.7.7.6</ecNumber>
    </recommendedName>
    <alternativeName>
        <fullName evidence="4">DNA-directed RNA polymerase subunit D</fullName>
    </alternativeName>
</protein>